<accession>A0A803Q5B1</accession>
<reference evidence="1" key="1">
    <citation type="submission" date="2018-11" db="EMBL/GenBank/DDBJ databases">
        <authorList>
            <person name="Grassa J C."/>
        </authorList>
    </citation>
    <scope>NUCLEOTIDE SEQUENCE [LARGE SCALE GENOMIC DNA]</scope>
</reference>
<dbReference type="AlphaFoldDB" id="A0A803Q5B1"/>
<dbReference type="Proteomes" id="UP000596661">
    <property type="component" value="Chromosome 7"/>
</dbReference>
<proteinExistence type="predicted"/>
<sequence length="269" mass="30091">MKFVNNQNETASGISRYQVVNTDKPVFFPCGIHVALASWSVWSTRLGKQMPHVWVCEMTTSDHTSKFLECGILAAWLLILFPTSDMANITQSSEEAMVDHKGGMVWEERVSEPVTATNPSLLEMDYYTNKFHNSWIFFGTGFRCGCGSISTHSAGVQTIGRMLDSNPMRKDKTKVSLYLLKKRSDVPTAYKRHIAWELPTPCKRHAACCLRKGLLSTRGMLLARGICLRVACCLRDRCMRSTSGLNDGACCQTIPLWTIHGVSFIIPSN</sequence>
<organism evidence="1 2">
    <name type="scientific">Cannabis sativa</name>
    <name type="common">Hemp</name>
    <name type="synonym">Marijuana</name>
    <dbReference type="NCBI Taxonomy" id="3483"/>
    <lineage>
        <taxon>Eukaryota</taxon>
        <taxon>Viridiplantae</taxon>
        <taxon>Streptophyta</taxon>
        <taxon>Embryophyta</taxon>
        <taxon>Tracheophyta</taxon>
        <taxon>Spermatophyta</taxon>
        <taxon>Magnoliopsida</taxon>
        <taxon>eudicotyledons</taxon>
        <taxon>Gunneridae</taxon>
        <taxon>Pentapetalae</taxon>
        <taxon>rosids</taxon>
        <taxon>fabids</taxon>
        <taxon>Rosales</taxon>
        <taxon>Cannabaceae</taxon>
        <taxon>Cannabis</taxon>
    </lineage>
</organism>
<keyword evidence="2" id="KW-1185">Reference proteome</keyword>
<evidence type="ECO:0000313" key="1">
    <source>
        <dbReference type="EnsemblPlants" id="cds.evm.model.07.512"/>
    </source>
</evidence>
<reference evidence="1" key="2">
    <citation type="submission" date="2021-03" db="UniProtKB">
        <authorList>
            <consortium name="EnsemblPlants"/>
        </authorList>
    </citation>
    <scope>IDENTIFICATION</scope>
</reference>
<evidence type="ECO:0000313" key="2">
    <source>
        <dbReference type="Proteomes" id="UP000596661"/>
    </source>
</evidence>
<dbReference type="EnsemblPlants" id="evm.model.07.512">
    <property type="protein sequence ID" value="cds.evm.model.07.512"/>
    <property type="gene ID" value="evm.TU.07.512"/>
</dbReference>
<protein>
    <submittedName>
        <fullName evidence="1">Uncharacterized protein</fullName>
    </submittedName>
</protein>
<name>A0A803Q5B1_CANSA</name>
<dbReference type="Gramene" id="evm.model.07.512">
    <property type="protein sequence ID" value="cds.evm.model.07.512"/>
    <property type="gene ID" value="evm.TU.07.512"/>
</dbReference>
<dbReference type="EMBL" id="UZAU01000635">
    <property type="status" value="NOT_ANNOTATED_CDS"/>
    <property type="molecule type" value="Genomic_DNA"/>
</dbReference>